<dbReference type="GO" id="GO:0005975">
    <property type="term" value="P:carbohydrate metabolic process"/>
    <property type="evidence" value="ECO:0007669"/>
    <property type="project" value="InterPro"/>
</dbReference>
<dbReference type="Gene3D" id="2.70.98.10">
    <property type="match status" value="1"/>
</dbReference>
<evidence type="ECO:0000313" key="2">
    <source>
        <dbReference type="Proteomes" id="UP001199631"/>
    </source>
</evidence>
<dbReference type="InterPro" id="IPR008183">
    <property type="entry name" value="Aldose_1/G6P_1-epimerase"/>
</dbReference>
<dbReference type="Pfam" id="PF01263">
    <property type="entry name" value="Aldose_epim"/>
    <property type="match status" value="1"/>
</dbReference>
<gene>
    <name evidence="1" type="ORF">K3T81_03080</name>
</gene>
<sequence>MQVIENEHLKVSISPEGAELREVWSKQEEMQYMWEGDPAYWGRVSPVLFPIVGRLKDDRYFVDGKEYAMNQHGFLRDMTFELHDHRADHVSFSFSSNGQFTAQYPYEFQAIISYTLKKDKLSVSWKIINENEESMYFSIGGHPAFQVPLLEGETLADYRLELVGDGNVKQYELENALIHVKESNLETPITPVLSDNLFKNDALIYSNIKQVKLQSTKSGKGIQVDCAGFPYLGIWSKFNEETGKIAPFLCIEPWHGIADMHDTTGELKEKAGINKLPAGEAFESTYEITFK</sequence>
<accession>A0AAW5B0M6</accession>
<dbReference type="GO" id="GO:0030246">
    <property type="term" value="F:carbohydrate binding"/>
    <property type="evidence" value="ECO:0007669"/>
    <property type="project" value="InterPro"/>
</dbReference>
<keyword evidence="2" id="KW-1185">Reference proteome</keyword>
<protein>
    <submittedName>
        <fullName evidence="1">Aldose 1-epimerase family protein</fullName>
    </submittedName>
</protein>
<comment type="caution">
    <text evidence="1">The sequence shown here is derived from an EMBL/GenBank/DDBJ whole genome shotgun (WGS) entry which is preliminary data.</text>
</comment>
<name>A0AAW5B0M6_9BACI</name>
<dbReference type="RefSeq" id="WP_238018160.1">
    <property type="nucleotide sequence ID" value="NZ_JAIFZM010000002.1"/>
</dbReference>
<proteinExistence type="predicted"/>
<dbReference type="InterPro" id="IPR037481">
    <property type="entry name" value="LacX"/>
</dbReference>
<dbReference type="AlphaFoldDB" id="A0AAW5B0M6"/>
<dbReference type="CDD" id="cd09024">
    <property type="entry name" value="Aldose_epim_lacX"/>
    <property type="match status" value="1"/>
</dbReference>
<dbReference type="InterPro" id="IPR011013">
    <property type="entry name" value="Gal_mutarotase_sf_dom"/>
</dbReference>
<dbReference type="EMBL" id="JAIFZM010000002">
    <property type="protein sequence ID" value="MCG3418126.1"/>
    <property type="molecule type" value="Genomic_DNA"/>
</dbReference>
<dbReference type="InterPro" id="IPR014718">
    <property type="entry name" value="GH-type_carb-bd"/>
</dbReference>
<dbReference type="Proteomes" id="UP001199631">
    <property type="component" value="Unassembled WGS sequence"/>
</dbReference>
<dbReference type="SUPFAM" id="SSF74650">
    <property type="entry name" value="Galactose mutarotase-like"/>
    <property type="match status" value="1"/>
</dbReference>
<reference evidence="1 2" key="1">
    <citation type="journal article" date="2022" name="Evol. Bioinform. Online">
        <title>Draft Genome Sequence of Oceanobacillus jordanicus Strain GSFE11, a Halotolerant Plant Growth-Promoting Bacterial Endophyte Isolated From the Jordan Valley.</title>
        <authorList>
            <person name="Alhindi T."/>
            <person name="Albdaiwi R."/>
        </authorList>
    </citation>
    <scope>NUCLEOTIDE SEQUENCE [LARGE SCALE GENOMIC DNA]</scope>
    <source>
        <strain evidence="1 2">GSFE11</strain>
    </source>
</reference>
<dbReference type="GO" id="GO:0016853">
    <property type="term" value="F:isomerase activity"/>
    <property type="evidence" value="ECO:0007669"/>
    <property type="project" value="InterPro"/>
</dbReference>
<evidence type="ECO:0000313" key="1">
    <source>
        <dbReference type="EMBL" id="MCG3418126.1"/>
    </source>
</evidence>
<organism evidence="1 2">
    <name type="scientific">Oceanobacillus jordanicus</name>
    <dbReference type="NCBI Taxonomy" id="2867266"/>
    <lineage>
        <taxon>Bacteria</taxon>
        <taxon>Bacillati</taxon>
        <taxon>Bacillota</taxon>
        <taxon>Bacilli</taxon>
        <taxon>Bacillales</taxon>
        <taxon>Bacillaceae</taxon>
        <taxon>Oceanobacillus</taxon>
    </lineage>
</organism>